<sequence>MRITPVFQDGGKNTNLVADHRSATELCWQLRTTMADILNHQLRTSTFMGFIHDPYVRLICGDRTGLIVTKAINLRVDPRPFFHFLAAFEAASSVEQGVDLSVSFASAADTKIAHEVLATWKPSHKCSVFSVDVPPKDEGGQSRRVLVWGAFLVAGSLTGRGARWYRHGISQTRRSVSSRIIGGWMSRIWRKRPG</sequence>
<reference evidence="2 3" key="1">
    <citation type="submission" date="2020-07" db="EMBL/GenBank/DDBJ databases">
        <title>Comparative genomics of pyrophilous fungi reveals a link between fire events and developmental genes.</title>
        <authorList>
            <consortium name="DOE Joint Genome Institute"/>
            <person name="Steindorff A.S."/>
            <person name="Carver A."/>
            <person name="Calhoun S."/>
            <person name="Stillman K."/>
            <person name="Liu H."/>
            <person name="Lipzen A."/>
            <person name="Pangilinan J."/>
            <person name="Labutti K."/>
            <person name="Bruns T.D."/>
            <person name="Grigoriev I.V."/>
        </authorList>
    </citation>
    <scope>NUCLEOTIDE SEQUENCE [LARGE SCALE GENOMIC DNA]</scope>
    <source>
        <strain evidence="2 3">CBS 144469</strain>
    </source>
</reference>
<name>A0A8H6LZH5_9AGAR</name>
<feature type="domain" description="Fungal-type protein kinase" evidence="1">
    <location>
        <begin position="22"/>
        <end position="169"/>
    </location>
</feature>
<evidence type="ECO:0000259" key="1">
    <source>
        <dbReference type="Pfam" id="PF17667"/>
    </source>
</evidence>
<evidence type="ECO:0000313" key="2">
    <source>
        <dbReference type="EMBL" id="KAF6749853.1"/>
    </source>
</evidence>
<dbReference type="AlphaFoldDB" id="A0A8H6LZH5"/>
<organism evidence="2 3">
    <name type="scientific">Ephemerocybe angulata</name>
    <dbReference type="NCBI Taxonomy" id="980116"/>
    <lineage>
        <taxon>Eukaryota</taxon>
        <taxon>Fungi</taxon>
        <taxon>Dikarya</taxon>
        <taxon>Basidiomycota</taxon>
        <taxon>Agaricomycotina</taxon>
        <taxon>Agaricomycetes</taxon>
        <taxon>Agaricomycetidae</taxon>
        <taxon>Agaricales</taxon>
        <taxon>Agaricineae</taxon>
        <taxon>Psathyrellaceae</taxon>
        <taxon>Ephemerocybe</taxon>
    </lineage>
</organism>
<protein>
    <recommendedName>
        <fullName evidence="1">Fungal-type protein kinase domain-containing protein</fullName>
    </recommendedName>
</protein>
<dbReference type="InterPro" id="IPR040976">
    <property type="entry name" value="Pkinase_fungal"/>
</dbReference>
<evidence type="ECO:0000313" key="3">
    <source>
        <dbReference type="Proteomes" id="UP000521943"/>
    </source>
</evidence>
<dbReference type="Proteomes" id="UP000521943">
    <property type="component" value="Unassembled WGS sequence"/>
</dbReference>
<dbReference type="EMBL" id="JACGCI010000060">
    <property type="protein sequence ID" value="KAF6749853.1"/>
    <property type="molecule type" value="Genomic_DNA"/>
</dbReference>
<gene>
    <name evidence="2" type="ORF">DFP72DRAFT_911905</name>
</gene>
<proteinExistence type="predicted"/>
<accession>A0A8H6LZH5</accession>
<keyword evidence="3" id="KW-1185">Reference proteome</keyword>
<dbReference type="Pfam" id="PF17667">
    <property type="entry name" value="Pkinase_fungal"/>
    <property type="match status" value="1"/>
</dbReference>
<comment type="caution">
    <text evidence="2">The sequence shown here is derived from an EMBL/GenBank/DDBJ whole genome shotgun (WGS) entry which is preliminary data.</text>
</comment>
<dbReference type="OrthoDB" id="5592585at2759"/>